<feature type="transmembrane region" description="Helical" evidence="7">
    <location>
        <begin position="128"/>
        <end position="147"/>
    </location>
</feature>
<feature type="transmembrane region" description="Helical" evidence="7">
    <location>
        <begin position="199"/>
        <end position="218"/>
    </location>
</feature>
<evidence type="ECO:0000256" key="1">
    <source>
        <dbReference type="ARBA" id="ARBA00004651"/>
    </source>
</evidence>
<feature type="transmembrane region" description="Helical" evidence="7">
    <location>
        <begin position="69"/>
        <end position="88"/>
    </location>
</feature>
<evidence type="ECO:0000256" key="7">
    <source>
        <dbReference type="SAM" id="Phobius"/>
    </source>
</evidence>
<reference evidence="8 9" key="1">
    <citation type="submission" date="2017-07" db="EMBL/GenBank/DDBJ databases">
        <authorList>
            <person name="Sun Z.S."/>
            <person name="Albrecht U."/>
            <person name="Echele G."/>
            <person name="Lee C.C."/>
        </authorList>
    </citation>
    <scope>NUCLEOTIDE SEQUENCE [LARGE SCALE GENOMIC DNA]</scope>
    <source>
        <strain evidence="9">type strain: KCTC 22618</strain>
    </source>
</reference>
<evidence type="ECO:0000256" key="2">
    <source>
        <dbReference type="ARBA" id="ARBA00022448"/>
    </source>
</evidence>
<feature type="transmembrane region" description="Helical" evidence="7">
    <location>
        <begin position="271"/>
        <end position="288"/>
    </location>
</feature>
<dbReference type="PANTHER" id="PTHR43414:SF1">
    <property type="entry name" value="PEPTIDE PERMEASE"/>
    <property type="match status" value="1"/>
</dbReference>
<dbReference type="SUPFAM" id="SSF103473">
    <property type="entry name" value="MFS general substrate transporter"/>
    <property type="match status" value="1"/>
</dbReference>
<dbReference type="Proteomes" id="UP000215214">
    <property type="component" value="Chromosome TJEJU"/>
</dbReference>
<evidence type="ECO:0000313" key="9">
    <source>
        <dbReference type="Proteomes" id="UP000215214"/>
    </source>
</evidence>
<feature type="transmembrane region" description="Helical" evidence="7">
    <location>
        <begin position="357"/>
        <end position="377"/>
    </location>
</feature>
<feature type="transmembrane region" description="Helical" evidence="7">
    <location>
        <begin position="94"/>
        <end position="116"/>
    </location>
</feature>
<dbReference type="Pfam" id="PF07690">
    <property type="entry name" value="MFS_1"/>
    <property type="match status" value="1"/>
</dbReference>
<dbReference type="RefSeq" id="WP_231970246.1">
    <property type="nucleotide sequence ID" value="NZ_LT899436.1"/>
</dbReference>
<sequence length="391" mass="44173">MKLKNFLILMTFVAVVSDYLLHPFYPQFFELRFGVKNPELVGYYFAAICFMVMIAFPFWAYISKKVSELNILVYTQFVAGILALYCFYTSSYLLFWIVSLIMILFKGSYLLVYPYILKIITKEEHPKVIGLLSVVVHLGGILGAVIGGLTVDLIDPRNIFLIMAAGDFVQMGMSGYLLKSDKYATGLIVSEEVKTEKKLIPKGFILKLGLITLILYFSDFLIRPFFSLYWESFSAYKTKFISGTVYAIPGFVALITLWINNKRKTQNGYKGIVNALVIALIGLFLQGIPSDAFVVVGRIIYGWAIFQGVVKFDILLFELSTPDSYALDYSKIHFFQNLGVLIASLSVGVVVDKFSLQIPFTIALVGFVITLVLYFFVFKSVRVTHKELAKT</sequence>
<evidence type="ECO:0000313" key="8">
    <source>
        <dbReference type="EMBL" id="SNR14485.1"/>
    </source>
</evidence>
<dbReference type="KEGG" id="tje:TJEJU_0711"/>
<keyword evidence="4 7" id="KW-0812">Transmembrane</keyword>
<dbReference type="InterPro" id="IPR036259">
    <property type="entry name" value="MFS_trans_sf"/>
</dbReference>
<accession>A0A238U622</accession>
<protein>
    <submittedName>
        <fullName evidence="8">Major facilitator superfamily (MFS) permease</fullName>
    </submittedName>
</protein>
<evidence type="ECO:0000256" key="3">
    <source>
        <dbReference type="ARBA" id="ARBA00022475"/>
    </source>
</evidence>
<keyword evidence="9" id="KW-1185">Reference proteome</keyword>
<evidence type="ECO:0000256" key="5">
    <source>
        <dbReference type="ARBA" id="ARBA00022989"/>
    </source>
</evidence>
<comment type="subcellular location">
    <subcellularLocation>
        <location evidence="1">Cell membrane</location>
        <topology evidence="1">Multi-pass membrane protein</topology>
    </subcellularLocation>
</comment>
<organism evidence="8 9">
    <name type="scientific">Tenacibaculum jejuense</name>
    <dbReference type="NCBI Taxonomy" id="584609"/>
    <lineage>
        <taxon>Bacteria</taxon>
        <taxon>Pseudomonadati</taxon>
        <taxon>Bacteroidota</taxon>
        <taxon>Flavobacteriia</taxon>
        <taxon>Flavobacteriales</taxon>
        <taxon>Flavobacteriaceae</taxon>
        <taxon>Tenacibaculum</taxon>
    </lineage>
</organism>
<evidence type="ECO:0000256" key="4">
    <source>
        <dbReference type="ARBA" id="ARBA00022692"/>
    </source>
</evidence>
<feature type="transmembrane region" description="Helical" evidence="7">
    <location>
        <begin position="159"/>
        <end position="178"/>
    </location>
</feature>
<dbReference type="AlphaFoldDB" id="A0A238U622"/>
<gene>
    <name evidence="8" type="ORF">TJEJU_0711</name>
</gene>
<feature type="transmembrane region" description="Helical" evidence="7">
    <location>
        <begin position="41"/>
        <end position="62"/>
    </location>
</feature>
<proteinExistence type="predicted"/>
<feature type="transmembrane region" description="Helical" evidence="7">
    <location>
        <begin position="332"/>
        <end position="351"/>
    </location>
</feature>
<feature type="transmembrane region" description="Helical" evidence="7">
    <location>
        <begin position="238"/>
        <end position="259"/>
    </location>
</feature>
<dbReference type="PANTHER" id="PTHR43414">
    <property type="entry name" value="MULTIDRUG RESISTANCE PROTEIN MDTG"/>
    <property type="match status" value="1"/>
</dbReference>
<dbReference type="InterPro" id="IPR011701">
    <property type="entry name" value="MFS"/>
</dbReference>
<name>A0A238U622_9FLAO</name>
<keyword evidence="6 7" id="KW-0472">Membrane</keyword>
<dbReference type="GO" id="GO:0022857">
    <property type="term" value="F:transmembrane transporter activity"/>
    <property type="evidence" value="ECO:0007669"/>
    <property type="project" value="InterPro"/>
</dbReference>
<evidence type="ECO:0000256" key="6">
    <source>
        <dbReference type="ARBA" id="ARBA00023136"/>
    </source>
</evidence>
<feature type="transmembrane region" description="Helical" evidence="7">
    <location>
        <begin position="300"/>
        <end position="320"/>
    </location>
</feature>
<keyword evidence="5 7" id="KW-1133">Transmembrane helix</keyword>
<dbReference type="Gene3D" id="1.20.1250.20">
    <property type="entry name" value="MFS general substrate transporter like domains"/>
    <property type="match status" value="2"/>
</dbReference>
<dbReference type="EMBL" id="LT899436">
    <property type="protein sequence ID" value="SNR14485.1"/>
    <property type="molecule type" value="Genomic_DNA"/>
</dbReference>
<dbReference type="GO" id="GO:0005886">
    <property type="term" value="C:plasma membrane"/>
    <property type="evidence" value="ECO:0007669"/>
    <property type="project" value="UniProtKB-SubCell"/>
</dbReference>
<keyword evidence="3" id="KW-1003">Cell membrane</keyword>
<keyword evidence="2" id="KW-0813">Transport</keyword>